<dbReference type="SUPFAM" id="SSF143422">
    <property type="entry name" value="Transposase IS200-like"/>
    <property type="match status" value="1"/>
</dbReference>
<dbReference type="Gene3D" id="3.30.70.1290">
    <property type="entry name" value="Transposase IS200-like"/>
    <property type="match status" value="1"/>
</dbReference>
<dbReference type="InterPro" id="IPR052715">
    <property type="entry name" value="RAYT_transposase"/>
</dbReference>
<dbReference type="EMBL" id="VFIA01000003">
    <property type="protein sequence ID" value="MBC3790136.1"/>
    <property type="molecule type" value="Genomic_DNA"/>
</dbReference>
<sequence length="218" mass="24965">MKTEYYRRLPHLHYVGAVFFITFNLRGAIPAEVVARLAGEKQVALLALKRSGGDTEELYKEHKRHFARIDHILDTLQYGPDWLKNPSVAESVKNKLHQYDTANYELLAHCIMANHVHIVVDTAVQLDGLTTNDTITSANYTQLHVTLKHIKGGSARVANQLLDRTGAFWQPESYDHYVRNSAELQRIINYTLQNPVKAGLVETWEEWPHTYLSPAYRT</sequence>
<evidence type="ECO:0000313" key="3">
    <source>
        <dbReference type="Proteomes" id="UP000700732"/>
    </source>
</evidence>
<dbReference type="InterPro" id="IPR002686">
    <property type="entry name" value="Transposase_17"/>
</dbReference>
<proteinExistence type="predicted"/>
<comment type="caution">
    <text evidence="2">The sequence shown here is derived from an EMBL/GenBank/DDBJ whole genome shotgun (WGS) entry which is preliminary data.</text>
</comment>
<dbReference type="PANTHER" id="PTHR36966">
    <property type="entry name" value="REP-ASSOCIATED TYROSINE TRANSPOSASE"/>
    <property type="match status" value="1"/>
</dbReference>
<dbReference type="InterPro" id="IPR036515">
    <property type="entry name" value="Transposase_17_sf"/>
</dbReference>
<keyword evidence="3" id="KW-1185">Reference proteome</keyword>
<dbReference type="RefSeq" id="WP_186735948.1">
    <property type="nucleotide sequence ID" value="NZ_VFIA01000003.1"/>
</dbReference>
<organism evidence="2 3">
    <name type="scientific">Spirosoma utsteinense</name>
    <dbReference type="NCBI Taxonomy" id="2585773"/>
    <lineage>
        <taxon>Bacteria</taxon>
        <taxon>Pseudomonadati</taxon>
        <taxon>Bacteroidota</taxon>
        <taxon>Cytophagia</taxon>
        <taxon>Cytophagales</taxon>
        <taxon>Cytophagaceae</taxon>
        <taxon>Spirosoma</taxon>
    </lineage>
</organism>
<evidence type="ECO:0000259" key="1">
    <source>
        <dbReference type="SMART" id="SM01321"/>
    </source>
</evidence>
<dbReference type="SMART" id="SM01321">
    <property type="entry name" value="Y1_Tnp"/>
    <property type="match status" value="1"/>
</dbReference>
<feature type="domain" description="Transposase IS200-like" evidence="1">
    <location>
        <begin position="14"/>
        <end position="194"/>
    </location>
</feature>
<dbReference type="PANTHER" id="PTHR36966:SF1">
    <property type="entry name" value="REP-ASSOCIATED TYROSINE TRANSPOSASE"/>
    <property type="match status" value="1"/>
</dbReference>
<gene>
    <name evidence="2" type="ORF">FH603_620</name>
</gene>
<accession>A0ABR6W1Z4</accession>
<reference evidence="2 3" key="1">
    <citation type="submission" date="2019-06" db="EMBL/GenBank/DDBJ databases">
        <title>Spirosoma utsteinense sp. nov. isolated from Antarctic ice-free soils.</title>
        <authorList>
            <person name="Tahon G."/>
        </authorList>
    </citation>
    <scope>NUCLEOTIDE SEQUENCE [LARGE SCALE GENOMIC DNA]</scope>
    <source>
        <strain evidence="2 3">LMG 31447</strain>
    </source>
</reference>
<dbReference type="Proteomes" id="UP000700732">
    <property type="component" value="Unassembled WGS sequence"/>
</dbReference>
<name>A0ABR6W1Z4_9BACT</name>
<protein>
    <submittedName>
        <fullName evidence="2">REP element-mobilizing transposase RayT</fullName>
    </submittedName>
</protein>
<evidence type="ECO:0000313" key="2">
    <source>
        <dbReference type="EMBL" id="MBC3790136.1"/>
    </source>
</evidence>